<evidence type="ECO:0000256" key="4">
    <source>
        <dbReference type="SAM" id="MobiDB-lite"/>
    </source>
</evidence>
<dbReference type="GO" id="GO:0005102">
    <property type="term" value="F:signaling receptor binding"/>
    <property type="evidence" value="ECO:0007669"/>
    <property type="project" value="TreeGrafter"/>
</dbReference>
<dbReference type="PANTHER" id="PTHR14949">
    <property type="entry name" value="EGF-LIKE-DOMAIN, MULTIPLE 7, 8"/>
    <property type="match status" value="1"/>
</dbReference>
<proteinExistence type="predicted"/>
<comment type="caution">
    <text evidence="8">The sequence shown here is derived from an EMBL/GenBank/DDBJ whole genome shotgun (WGS) entry which is preliminary data.</text>
</comment>
<keyword evidence="3" id="KW-0479">Metal-binding</keyword>
<dbReference type="InterPro" id="IPR058727">
    <property type="entry name" value="Helical_Vwde"/>
</dbReference>
<dbReference type="InterPro" id="IPR001878">
    <property type="entry name" value="Znf_CCHC"/>
</dbReference>
<dbReference type="SUPFAM" id="SSF57756">
    <property type="entry name" value="Retrovirus zinc finger-like domains"/>
    <property type="match status" value="1"/>
</dbReference>
<evidence type="ECO:0000259" key="7">
    <source>
        <dbReference type="PROSITE" id="PS51233"/>
    </source>
</evidence>
<evidence type="ECO:0000313" key="9">
    <source>
        <dbReference type="Proteomes" id="UP000596742"/>
    </source>
</evidence>
<feature type="region of interest" description="Disordered" evidence="4">
    <location>
        <begin position="1207"/>
        <end position="1289"/>
    </location>
</feature>
<feature type="chain" id="PRO_5032888342" description="VWFD domain-containing protein" evidence="5">
    <location>
        <begin position="18"/>
        <end position="1289"/>
    </location>
</feature>
<dbReference type="PANTHER" id="PTHR14949:SF54">
    <property type="entry name" value="VWFD DOMAIN-CONTAINING PROTEIN"/>
    <property type="match status" value="1"/>
</dbReference>
<feature type="region of interest" description="Disordered" evidence="4">
    <location>
        <begin position="763"/>
        <end position="783"/>
    </location>
</feature>
<feature type="domain" description="VWFD" evidence="7">
    <location>
        <begin position="416"/>
        <end position="588"/>
    </location>
</feature>
<dbReference type="Proteomes" id="UP000596742">
    <property type="component" value="Unassembled WGS sequence"/>
</dbReference>
<feature type="domain" description="CCHC-type" evidence="6">
    <location>
        <begin position="1102"/>
        <end position="1117"/>
    </location>
</feature>
<dbReference type="InterPro" id="IPR001846">
    <property type="entry name" value="VWF_type-D"/>
</dbReference>
<reference evidence="8" key="1">
    <citation type="submission" date="2018-11" db="EMBL/GenBank/DDBJ databases">
        <authorList>
            <person name="Alioto T."/>
            <person name="Alioto T."/>
        </authorList>
    </citation>
    <scope>NUCLEOTIDE SEQUENCE</scope>
</reference>
<dbReference type="EMBL" id="UYJE01010260">
    <property type="protein sequence ID" value="VDI81459.1"/>
    <property type="molecule type" value="Genomic_DNA"/>
</dbReference>
<feature type="compositionally biased region" description="Polar residues" evidence="4">
    <location>
        <begin position="1234"/>
        <end position="1263"/>
    </location>
</feature>
<evidence type="ECO:0000313" key="8">
    <source>
        <dbReference type="EMBL" id="VDI81459.1"/>
    </source>
</evidence>
<feature type="compositionally biased region" description="Basic and acidic residues" evidence="4">
    <location>
        <begin position="1208"/>
        <end position="1219"/>
    </location>
</feature>
<feature type="compositionally biased region" description="Basic and acidic residues" evidence="4">
    <location>
        <begin position="1280"/>
        <end position="1289"/>
    </location>
</feature>
<dbReference type="GO" id="GO:0003676">
    <property type="term" value="F:nucleic acid binding"/>
    <property type="evidence" value="ECO:0007669"/>
    <property type="project" value="InterPro"/>
</dbReference>
<evidence type="ECO:0000259" key="6">
    <source>
        <dbReference type="PROSITE" id="PS50158"/>
    </source>
</evidence>
<gene>
    <name evidence="8" type="ORF">MGAL_10B019734</name>
</gene>
<evidence type="ECO:0000256" key="3">
    <source>
        <dbReference type="PROSITE-ProRule" id="PRU00047"/>
    </source>
</evidence>
<keyword evidence="3" id="KW-0862">Zinc</keyword>
<dbReference type="Gene3D" id="2.60.120.260">
    <property type="entry name" value="Galactose-binding domain-like"/>
    <property type="match status" value="1"/>
</dbReference>
<dbReference type="PROSITE" id="PS50158">
    <property type="entry name" value="ZF_CCHC"/>
    <property type="match status" value="1"/>
</dbReference>
<name>A0A8B6HLH9_MYTGA</name>
<dbReference type="GO" id="GO:0008270">
    <property type="term" value="F:zinc ion binding"/>
    <property type="evidence" value="ECO:0007669"/>
    <property type="project" value="UniProtKB-KW"/>
</dbReference>
<feature type="signal peptide" evidence="5">
    <location>
        <begin position="1"/>
        <end position="17"/>
    </location>
</feature>
<dbReference type="InterPro" id="IPR036875">
    <property type="entry name" value="Znf_CCHC_sf"/>
</dbReference>
<keyword evidence="2" id="KW-1015">Disulfide bond</keyword>
<evidence type="ECO:0000256" key="5">
    <source>
        <dbReference type="SAM" id="SignalP"/>
    </source>
</evidence>
<protein>
    <recommendedName>
        <fullName evidence="10">VWFD domain-containing protein</fullName>
    </recommendedName>
</protein>
<feature type="compositionally biased region" description="Polar residues" evidence="4">
    <location>
        <begin position="763"/>
        <end position="779"/>
    </location>
</feature>
<keyword evidence="9" id="KW-1185">Reference proteome</keyword>
<dbReference type="PROSITE" id="PS51233">
    <property type="entry name" value="VWFD"/>
    <property type="match status" value="1"/>
</dbReference>
<evidence type="ECO:0000256" key="2">
    <source>
        <dbReference type="ARBA" id="ARBA00023157"/>
    </source>
</evidence>
<organism evidence="8 9">
    <name type="scientific">Mytilus galloprovincialis</name>
    <name type="common">Mediterranean mussel</name>
    <dbReference type="NCBI Taxonomy" id="29158"/>
    <lineage>
        <taxon>Eukaryota</taxon>
        <taxon>Metazoa</taxon>
        <taxon>Spiralia</taxon>
        <taxon>Lophotrochozoa</taxon>
        <taxon>Mollusca</taxon>
        <taxon>Bivalvia</taxon>
        <taxon>Autobranchia</taxon>
        <taxon>Pteriomorphia</taxon>
        <taxon>Mytilida</taxon>
        <taxon>Mytiloidea</taxon>
        <taxon>Mytilidae</taxon>
        <taxon>Mytilinae</taxon>
        <taxon>Mytilus</taxon>
    </lineage>
</organism>
<keyword evidence="3" id="KW-0863">Zinc-finger</keyword>
<dbReference type="Pfam" id="PF23106">
    <property type="entry name" value="EGF_Teneurin"/>
    <property type="match status" value="1"/>
</dbReference>
<sequence>MLIHVFFGIIFVKGLTCQDPCKRESYSFLNESTRSVKYRLGPNDHDLCDRRLLREGWYRVPQKGNIATECPDVLRCGSLYPVWLNGTLPEQGQRVTLNGCQRGFLSCCESTFKVEAQNCNDFNVFYLKPIPACPGRYCTVGPPAPCQPGTSSETGFEPCQRLHITFSVSPQVEPFIPTFDYTSELRNLAFKCQVAMPSEYRQYVFDISWHINKNEVSYKSKISYSQLDSEAVLHGKDWKAHPNGPKVLGFWVTCSMRARQSADDVPTAYSNSEDFFAGVQIEETSFIVKSGETVNINIKSTVPVTCVDAGAGIDCKIQIELFSLQDQIKSRPANCNDSLSDDIIKMSRSSCGLPFNGTEWQKYQTFTLNTLGDEAVRPSYTCTAKLIAKSNIDYLWKDYQLPEVSIHVLNEYRPPEMCFSVNDPHLTTFDGKYFTSHDTGEFVLFRHRTKPIEIHTIQRRDDRFEYASNCAIIVRASTDMFVIYGCNKPTRWIARRLNCKRAHQFLEVLEKGHEYEVVLPTGTRITVQVKEFWLNIAIAVSSLDWKETEGLCGTYNYQIDDDFTNREGNIVNQTEFMNSWKVERSQSLFVAKARTEKMKTETLYCTCYDESFIEEIHEEIQKTADCTWKDSLPLCKPVNWKENTCQNYGRTKREIADDFEFDVPLDVVKFREGPKEFKWKNGWNEQKAVNACESYFEKSKLFKLCSKITQPSGIDIKTCVADIQISGSTVFLSASLDSMKTACIKEIRSNTSFWKPKPELKLQPTTTPEQNLQESVSKQSTTTSTTARNLEILEYEDISILDIAETVFNNDCPNDCSDSGICQHGVCQCENGFEGEDCSVDRRKGPEVFGLIKESFCDLSKRPCSFISVFGNGFYASERVKCRITGATIEQNEVKPDSLNVTTEGSLITFAEVKCPLEQTDVNKSQIFPVVDAYLVAVSFDDIKYSTGSPIIVYDSTCTICKDVKGTVDCKMREDVCIIERKCYRKKHKMCQKHKATESSRHTYSSEILYLGATLGGLGIVVVPTLLLMRRWWTDTKRNIKVISINRDRLRVDNQMTDCETGDRVVFCEKFEEQLPKTMQFGKYLARVSHFGQIDINTHFVCSKCLQHGHFTSDCPNDWMCRGCNKSGHKLINCPTFFENMRQKETKDQQEKENQITEPDNIMQETTQKEHIEDITHQHNQEVNKTDGCTDLSIQLSANLEQNITVTTDDKQNLTPEKKKEKKKKNIPEKNESLSHSAVSKTNNSGKQTSQKQLDINRFTTLNRRQENLKGRTPPTPPSQDKENKAAKT</sequence>
<keyword evidence="1 5" id="KW-0732">Signal</keyword>
<dbReference type="InterPro" id="IPR050969">
    <property type="entry name" value="Dev_Signal_Modulators"/>
</dbReference>
<evidence type="ECO:0008006" key="10">
    <source>
        <dbReference type="Google" id="ProtNLM"/>
    </source>
</evidence>
<accession>A0A8B6HLH9</accession>
<dbReference type="OrthoDB" id="10001041at2759"/>
<dbReference type="PROSITE" id="PS00022">
    <property type="entry name" value="EGF_1"/>
    <property type="match status" value="1"/>
</dbReference>
<dbReference type="GO" id="GO:0005576">
    <property type="term" value="C:extracellular region"/>
    <property type="evidence" value="ECO:0007669"/>
    <property type="project" value="TreeGrafter"/>
</dbReference>
<dbReference type="Gene3D" id="4.10.60.10">
    <property type="entry name" value="Zinc finger, CCHC-type"/>
    <property type="match status" value="1"/>
</dbReference>
<dbReference type="Pfam" id="PF26129">
    <property type="entry name" value="Vwde"/>
    <property type="match status" value="1"/>
</dbReference>
<dbReference type="InterPro" id="IPR000742">
    <property type="entry name" value="EGF"/>
</dbReference>
<dbReference type="Pfam" id="PF00094">
    <property type="entry name" value="VWD"/>
    <property type="match status" value="1"/>
</dbReference>
<dbReference type="GO" id="GO:0009986">
    <property type="term" value="C:cell surface"/>
    <property type="evidence" value="ECO:0007669"/>
    <property type="project" value="TreeGrafter"/>
</dbReference>
<dbReference type="SMART" id="SM00343">
    <property type="entry name" value="ZnF_C2HC"/>
    <property type="match status" value="2"/>
</dbReference>
<dbReference type="PROSITE" id="PS01186">
    <property type="entry name" value="EGF_2"/>
    <property type="match status" value="1"/>
</dbReference>
<evidence type="ECO:0000256" key="1">
    <source>
        <dbReference type="ARBA" id="ARBA00022729"/>
    </source>
</evidence>